<dbReference type="RefSeq" id="XP_022296796.1">
    <property type="nucleotide sequence ID" value="XM_022441088.1"/>
</dbReference>
<reference evidence="4" key="1">
    <citation type="submission" date="2025-08" db="UniProtKB">
        <authorList>
            <consortium name="RefSeq"/>
        </authorList>
    </citation>
    <scope>IDENTIFICATION</scope>
    <source>
        <tissue evidence="4">Whole sample</tissue>
    </source>
</reference>
<dbReference type="KEGG" id="cvn:111106420"/>
<accession>A0A8B8B0E1</accession>
<dbReference type="GO" id="GO:0005044">
    <property type="term" value="F:scavenger receptor activity"/>
    <property type="evidence" value="ECO:0007669"/>
    <property type="project" value="InterPro"/>
</dbReference>
<dbReference type="Proteomes" id="UP000694844">
    <property type="component" value="Chromosome 8"/>
</dbReference>
<dbReference type="GeneID" id="111106420"/>
<name>A0A8B8B0E1_CRAVI</name>
<evidence type="ECO:0000256" key="1">
    <source>
        <dbReference type="ARBA" id="ARBA00022536"/>
    </source>
</evidence>
<evidence type="ECO:0000313" key="3">
    <source>
        <dbReference type="Proteomes" id="UP000694844"/>
    </source>
</evidence>
<evidence type="ECO:0000313" key="4">
    <source>
        <dbReference type="RefSeq" id="XP_022296796.1"/>
    </source>
</evidence>
<dbReference type="PANTHER" id="PTHR24043">
    <property type="entry name" value="SCAVENGER RECEPTOR CLASS F"/>
    <property type="match status" value="1"/>
</dbReference>
<feature type="domain" description="EGF-like" evidence="2">
    <location>
        <begin position="87"/>
        <end position="98"/>
    </location>
</feature>
<keyword evidence="1" id="KW-0245">EGF-like domain</keyword>
<protein>
    <submittedName>
        <fullName evidence="4">Cell death abnormality protein 1-like isoform X1</fullName>
    </submittedName>
</protein>
<organism evidence="3 4">
    <name type="scientific">Crassostrea virginica</name>
    <name type="common">Eastern oyster</name>
    <dbReference type="NCBI Taxonomy" id="6565"/>
    <lineage>
        <taxon>Eukaryota</taxon>
        <taxon>Metazoa</taxon>
        <taxon>Spiralia</taxon>
        <taxon>Lophotrochozoa</taxon>
        <taxon>Mollusca</taxon>
        <taxon>Bivalvia</taxon>
        <taxon>Autobranchia</taxon>
        <taxon>Pteriomorphia</taxon>
        <taxon>Ostreida</taxon>
        <taxon>Ostreoidea</taxon>
        <taxon>Ostreidae</taxon>
        <taxon>Crassostrea</taxon>
    </lineage>
</organism>
<dbReference type="OrthoDB" id="6082797at2759"/>
<dbReference type="PANTHER" id="PTHR24043:SF8">
    <property type="entry name" value="EGF-LIKE DOMAIN-CONTAINING PROTEIN"/>
    <property type="match status" value="1"/>
</dbReference>
<proteinExistence type="predicted"/>
<gene>
    <name evidence="4" type="primary">LOC111106420</name>
</gene>
<dbReference type="InterPro" id="IPR000742">
    <property type="entry name" value="EGF"/>
</dbReference>
<dbReference type="AlphaFoldDB" id="A0A8B8B0E1"/>
<dbReference type="PROSITE" id="PS00022">
    <property type="entry name" value="EGF_1"/>
    <property type="match status" value="1"/>
</dbReference>
<dbReference type="Gene3D" id="2.170.300.10">
    <property type="entry name" value="Tie2 ligand-binding domain superfamily"/>
    <property type="match status" value="1"/>
</dbReference>
<keyword evidence="3" id="KW-1185">Reference proteome</keyword>
<dbReference type="InterPro" id="IPR042635">
    <property type="entry name" value="MEGF10/SREC1/2-like"/>
</dbReference>
<sequence length="198" mass="22068">MPSTHKPKLTNNGTKECFPNYYLNGDICTECPLGYYDVNCSLPCPPPTYGRCCAEHCSCSSASCHHVYGCNETAECPAEYFGDNRSCSCPPLTYGDGCAENCSCSHASCHHVYGCNMTTGKKYAIYPQTNISKRRNEGMLSLLLFKRRHLYRCDLKNVLLDIMMMIAPYPVPHLLMDATVLNNVLVQVHHVTMSMDAT</sequence>
<evidence type="ECO:0000259" key="2">
    <source>
        <dbReference type="PROSITE" id="PS00022"/>
    </source>
</evidence>